<dbReference type="InterPro" id="IPR003660">
    <property type="entry name" value="HAMP_dom"/>
</dbReference>
<dbReference type="SMART" id="SM00304">
    <property type="entry name" value="HAMP"/>
    <property type="match status" value="1"/>
</dbReference>
<dbReference type="FunFam" id="1.10.287.950:FF:000001">
    <property type="entry name" value="Methyl-accepting chemotaxis sensory transducer"/>
    <property type="match status" value="1"/>
</dbReference>
<keyword evidence="7 9" id="KW-0807">Transducer</keyword>
<dbReference type="GO" id="GO:0005886">
    <property type="term" value="C:plasma membrane"/>
    <property type="evidence" value="ECO:0007669"/>
    <property type="project" value="UniProtKB-SubCell"/>
</dbReference>
<protein>
    <submittedName>
        <fullName evidence="14">Methyl-accepting chemotaxis protein</fullName>
    </submittedName>
</protein>
<keyword evidence="2" id="KW-1003">Cell membrane</keyword>
<reference evidence="14 15" key="1">
    <citation type="submission" date="2018-08" db="EMBL/GenBank/DDBJ databases">
        <title>Recombination of ecologically and evolutionarily significant loci maintains genetic cohesion in the Pseudomonas syringae species complex.</title>
        <authorList>
            <person name="Dillon M."/>
            <person name="Thakur S."/>
            <person name="Almeida R.N.D."/>
            <person name="Weir B.S."/>
            <person name="Guttman D.S."/>
        </authorList>
    </citation>
    <scope>NUCLEOTIDE SEQUENCE [LARGE SCALE GENOMIC DNA]</scope>
    <source>
        <strain evidence="14 15">ICMP 4086</strain>
    </source>
</reference>
<dbReference type="InterPro" id="IPR004089">
    <property type="entry name" value="MCPsignal_dom"/>
</dbReference>
<evidence type="ECO:0000256" key="5">
    <source>
        <dbReference type="ARBA" id="ARBA00022989"/>
    </source>
</evidence>
<evidence type="ECO:0000256" key="10">
    <source>
        <dbReference type="SAM" id="MobiDB-lite"/>
    </source>
</evidence>
<gene>
    <name evidence="14" type="ORF">ALQ84_04731</name>
</gene>
<name>A0A3M3AWY9_9PSED</name>
<dbReference type="PANTHER" id="PTHR32089:SF70">
    <property type="entry name" value="ENERGY TAXIS MODULATING METHYL ACCEPTING SENSORY TRANSDUCER"/>
    <property type="match status" value="1"/>
</dbReference>
<dbReference type="CDD" id="cd06225">
    <property type="entry name" value="HAMP"/>
    <property type="match status" value="1"/>
</dbReference>
<dbReference type="PROSITE" id="PS50111">
    <property type="entry name" value="CHEMOTAXIS_TRANSDUC_2"/>
    <property type="match status" value="1"/>
</dbReference>
<comment type="caution">
    <text evidence="14">The sequence shown here is derived from an EMBL/GenBank/DDBJ whole genome shotgun (WGS) entry which is preliminary data.</text>
</comment>
<sequence>MTCFAQARIRYDAIKIKRIAMTILQRVIGGFAVLVVLLLAMAGISYQSTHSISDRISIITGQSAPLSRAASELYVHVLRANQALLGILVSNDPRQIDDGKQPFNDSMARFNQLLDSTPAFIGDRAELRDNLNQQRQLSAAYAEQAQSLIASHRQHVLQMLQSRVLQGYSSSQGAQLTGYLRDYIARERSAGSADNVAAGEKLLLEVGKSYEGLAAHAATPDIQTLQRVLNLQDEVISTRARELTAVDPRGGRIAGVMVNRLLNDLTGSDGVYQAYKQEAALAEQVGKQRQAAETRLQATLDKIGEFGNQSLAVASEAKAGADSTIATSLSLLLIACLLAVIAAAVIGTWVAFSLRRPLAAFREVLKTLTSGDMRVRFDVSRRDEFGELGGYLNEFTQSLQQTFRQLIGSADTLALTASQNAQISEQTTRVVDEQKDRLNSAASAMTEMESTVEEVARRAQDTRSAVDSTSELTDKVQKRVAETIVNIRQQAEQVNKASAVTDELQKYGQNIDGIVDAIRTIAEQTNLLALNAAIEAARAGEQGRGFAVVADEVRSLASRTQTSTSEIQEMIGQMQNKIHSAVQVMNESQIQSSHCVTLASGADQLLVEMGEAVDTIRDMNIQIAAATEQQSATVQETSRMVTHINDSAQQAADGAEQSASSSQDLSKMARDQRELLHHFSV</sequence>
<dbReference type="PROSITE" id="PS50885">
    <property type="entry name" value="HAMP"/>
    <property type="match status" value="1"/>
</dbReference>
<comment type="similarity">
    <text evidence="8">Belongs to the methyl-accepting chemotaxis (MCP) protein family.</text>
</comment>
<evidence type="ECO:0000256" key="11">
    <source>
        <dbReference type="SAM" id="Phobius"/>
    </source>
</evidence>
<feature type="transmembrane region" description="Helical" evidence="11">
    <location>
        <begin position="331"/>
        <end position="352"/>
    </location>
</feature>
<evidence type="ECO:0000256" key="7">
    <source>
        <dbReference type="ARBA" id="ARBA00023224"/>
    </source>
</evidence>
<dbReference type="PANTHER" id="PTHR32089">
    <property type="entry name" value="METHYL-ACCEPTING CHEMOTAXIS PROTEIN MCPB"/>
    <property type="match status" value="1"/>
</dbReference>
<dbReference type="GO" id="GO:0006935">
    <property type="term" value="P:chemotaxis"/>
    <property type="evidence" value="ECO:0007669"/>
    <property type="project" value="UniProtKB-ARBA"/>
</dbReference>
<dbReference type="EMBL" id="RBOC01000176">
    <property type="protein sequence ID" value="RMM04849.1"/>
    <property type="molecule type" value="Genomic_DNA"/>
</dbReference>
<evidence type="ECO:0000256" key="4">
    <source>
        <dbReference type="ARBA" id="ARBA00022692"/>
    </source>
</evidence>
<evidence type="ECO:0000313" key="15">
    <source>
        <dbReference type="Proteomes" id="UP000278587"/>
    </source>
</evidence>
<evidence type="ECO:0000256" key="3">
    <source>
        <dbReference type="ARBA" id="ARBA00022481"/>
    </source>
</evidence>
<feature type="domain" description="Methyl-accepting transducer" evidence="12">
    <location>
        <begin position="409"/>
        <end position="645"/>
    </location>
</feature>
<dbReference type="Proteomes" id="UP000278587">
    <property type="component" value="Unassembled WGS sequence"/>
</dbReference>
<dbReference type="GO" id="GO:0007165">
    <property type="term" value="P:signal transduction"/>
    <property type="evidence" value="ECO:0007669"/>
    <property type="project" value="UniProtKB-KW"/>
</dbReference>
<evidence type="ECO:0000256" key="1">
    <source>
        <dbReference type="ARBA" id="ARBA00004651"/>
    </source>
</evidence>
<evidence type="ECO:0000256" key="2">
    <source>
        <dbReference type="ARBA" id="ARBA00022475"/>
    </source>
</evidence>
<dbReference type="Gene3D" id="1.10.287.950">
    <property type="entry name" value="Methyl-accepting chemotaxis protein"/>
    <property type="match status" value="1"/>
</dbReference>
<feature type="domain" description="HAMP" evidence="13">
    <location>
        <begin position="352"/>
        <end position="404"/>
    </location>
</feature>
<dbReference type="CDD" id="cd11386">
    <property type="entry name" value="MCP_signal"/>
    <property type="match status" value="1"/>
</dbReference>
<organism evidence="14 15">
    <name type="scientific">Pseudomonas caricapapayae</name>
    <dbReference type="NCBI Taxonomy" id="46678"/>
    <lineage>
        <taxon>Bacteria</taxon>
        <taxon>Pseudomonadati</taxon>
        <taxon>Pseudomonadota</taxon>
        <taxon>Gammaproteobacteria</taxon>
        <taxon>Pseudomonadales</taxon>
        <taxon>Pseudomonadaceae</taxon>
        <taxon>Pseudomonas</taxon>
    </lineage>
</organism>
<dbReference type="Pfam" id="PF00015">
    <property type="entry name" value="MCPsignal"/>
    <property type="match status" value="1"/>
</dbReference>
<feature type="region of interest" description="Disordered" evidence="10">
    <location>
        <begin position="648"/>
        <end position="671"/>
    </location>
</feature>
<accession>A0A3M3AWY9</accession>
<evidence type="ECO:0000259" key="13">
    <source>
        <dbReference type="PROSITE" id="PS50885"/>
    </source>
</evidence>
<proteinExistence type="inferred from homology"/>
<evidence type="ECO:0000256" key="6">
    <source>
        <dbReference type="ARBA" id="ARBA00023136"/>
    </source>
</evidence>
<keyword evidence="3" id="KW-0488">Methylation</keyword>
<dbReference type="SUPFAM" id="SSF58104">
    <property type="entry name" value="Methyl-accepting chemotaxis protein (MCP) signaling domain"/>
    <property type="match status" value="1"/>
</dbReference>
<keyword evidence="4 11" id="KW-0812">Transmembrane</keyword>
<feature type="transmembrane region" description="Helical" evidence="11">
    <location>
        <begin position="27"/>
        <end position="46"/>
    </location>
</feature>
<comment type="subcellular location">
    <subcellularLocation>
        <location evidence="1">Cell membrane</location>
        <topology evidence="1">Multi-pass membrane protein</topology>
    </subcellularLocation>
</comment>
<dbReference type="SMART" id="SM00283">
    <property type="entry name" value="MA"/>
    <property type="match status" value="1"/>
</dbReference>
<keyword evidence="5 11" id="KW-1133">Transmembrane helix</keyword>
<evidence type="ECO:0000256" key="9">
    <source>
        <dbReference type="PROSITE-ProRule" id="PRU00284"/>
    </source>
</evidence>
<evidence type="ECO:0000256" key="8">
    <source>
        <dbReference type="ARBA" id="ARBA00029447"/>
    </source>
</evidence>
<dbReference type="AlphaFoldDB" id="A0A3M3AWY9"/>
<evidence type="ECO:0000313" key="14">
    <source>
        <dbReference type="EMBL" id="RMM04849.1"/>
    </source>
</evidence>
<dbReference type="Pfam" id="PF00672">
    <property type="entry name" value="HAMP"/>
    <property type="match status" value="1"/>
</dbReference>
<keyword evidence="6 11" id="KW-0472">Membrane</keyword>
<evidence type="ECO:0000259" key="12">
    <source>
        <dbReference type="PROSITE" id="PS50111"/>
    </source>
</evidence>